<reference evidence="1" key="1">
    <citation type="submission" date="2020-03" db="EMBL/GenBank/DDBJ databases">
        <title>Hybrid Assembly of Korean Phytophthora infestans isolates.</title>
        <authorList>
            <person name="Prokchorchik M."/>
            <person name="Lee Y."/>
            <person name="Seo J."/>
            <person name="Cho J.-H."/>
            <person name="Park Y.-E."/>
            <person name="Jang D.-C."/>
            <person name="Im J.-S."/>
            <person name="Choi J.-G."/>
            <person name="Park H.-J."/>
            <person name="Lee G.-B."/>
            <person name="Lee Y.-G."/>
            <person name="Hong S.-Y."/>
            <person name="Cho K."/>
            <person name="Sohn K.H."/>
        </authorList>
    </citation>
    <scope>NUCLEOTIDE SEQUENCE</scope>
    <source>
        <strain evidence="1">KR_2_A2</strain>
    </source>
</reference>
<sequence>MMGLSDDNLSDRCTQQVSSDVTGYGFVEAARFEKLDAMKFLYKHRRIYPHSINKAFELTGSLMILNFLFEKAEISLDAMTEVFKHVTESREVWLKSHDTTSFRRSEDRIGIIKFLCNTGCIPSGMIDTAFVRAATNGYVNVMAALHDAQGLNTMTINKALIYHDHASIVNVLSTKPGLSTKMIARALETAASRGNVGVVKALCGKQQLPSELLAKIVEEEAMDGGSTRLIEALYDRQYLYVDPIADGLVNAALLRIS</sequence>
<gene>
    <name evidence="1" type="ORF">GN958_ATG08338</name>
</gene>
<comment type="caution">
    <text evidence="1">The sequence shown here is derived from an EMBL/GenBank/DDBJ whole genome shotgun (WGS) entry which is preliminary data.</text>
</comment>
<dbReference type="EMBL" id="JAACNO010001189">
    <property type="protein sequence ID" value="KAF4142464.1"/>
    <property type="molecule type" value="Genomic_DNA"/>
</dbReference>
<dbReference type="Proteomes" id="UP000704712">
    <property type="component" value="Unassembled WGS sequence"/>
</dbReference>
<name>A0A8S9UTT0_PHYIN</name>
<evidence type="ECO:0008006" key="3">
    <source>
        <dbReference type="Google" id="ProtNLM"/>
    </source>
</evidence>
<evidence type="ECO:0000313" key="2">
    <source>
        <dbReference type="Proteomes" id="UP000704712"/>
    </source>
</evidence>
<proteinExistence type="predicted"/>
<evidence type="ECO:0000313" key="1">
    <source>
        <dbReference type="EMBL" id="KAF4142464.1"/>
    </source>
</evidence>
<dbReference type="AlphaFoldDB" id="A0A8S9UTT0"/>
<accession>A0A8S9UTT0</accession>
<organism evidence="1 2">
    <name type="scientific">Phytophthora infestans</name>
    <name type="common">Potato late blight agent</name>
    <name type="synonym">Botrytis infestans</name>
    <dbReference type="NCBI Taxonomy" id="4787"/>
    <lineage>
        <taxon>Eukaryota</taxon>
        <taxon>Sar</taxon>
        <taxon>Stramenopiles</taxon>
        <taxon>Oomycota</taxon>
        <taxon>Peronosporomycetes</taxon>
        <taxon>Peronosporales</taxon>
        <taxon>Peronosporaceae</taxon>
        <taxon>Phytophthora</taxon>
    </lineage>
</organism>
<protein>
    <recommendedName>
        <fullName evidence="3">Ankyrin repeat protein</fullName>
    </recommendedName>
</protein>